<evidence type="ECO:0000313" key="4">
    <source>
        <dbReference type="Proteomes" id="UP000568063"/>
    </source>
</evidence>
<feature type="coiled-coil region" evidence="1">
    <location>
        <begin position="126"/>
        <end position="186"/>
    </location>
</feature>
<protein>
    <submittedName>
        <fullName evidence="3">Skp family chaperone for outer membrane proteins</fullName>
    </submittedName>
</protein>
<dbReference type="AlphaFoldDB" id="A0A7J9PCQ1"/>
<keyword evidence="1" id="KW-0175">Coiled coil</keyword>
<evidence type="ECO:0000256" key="2">
    <source>
        <dbReference type="SAM" id="Phobius"/>
    </source>
</evidence>
<evidence type="ECO:0000256" key="1">
    <source>
        <dbReference type="SAM" id="Coils"/>
    </source>
</evidence>
<organism evidence="3 4">
    <name type="scientific">Methanococcus maripaludis</name>
    <name type="common">Methanococcus deltae</name>
    <dbReference type="NCBI Taxonomy" id="39152"/>
    <lineage>
        <taxon>Archaea</taxon>
        <taxon>Methanobacteriati</taxon>
        <taxon>Methanobacteriota</taxon>
        <taxon>Methanomada group</taxon>
        <taxon>Methanococci</taxon>
        <taxon>Methanococcales</taxon>
        <taxon>Methanococcaceae</taxon>
        <taxon>Methanococcus</taxon>
    </lineage>
</organism>
<feature type="transmembrane region" description="Helical" evidence="2">
    <location>
        <begin position="49"/>
        <end position="70"/>
    </location>
</feature>
<keyword evidence="2" id="KW-1133">Transmembrane helix</keyword>
<dbReference type="Proteomes" id="UP000568063">
    <property type="component" value="Unassembled WGS sequence"/>
</dbReference>
<accession>A0A7J9PCQ1</accession>
<keyword evidence="2" id="KW-0812">Transmembrane</keyword>
<feature type="transmembrane region" description="Helical" evidence="2">
    <location>
        <begin position="17"/>
        <end position="37"/>
    </location>
</feature>
<keyword evidence="2" id="KW-0472">Membrane</keyword>
<reference evidence="3 4" key="1">
    <citation type="submission" date="2020-07" db="EMBL/GenBank/DDBJ databases">
        <title>Genomic Encyclopedia of Type Strains, Phase IV (KMG-V): Genome sequencing to study the core and pangenomes of soil and plant-associated prokaryotes.</title>
        <authorList>
            <person name="Whitman W."/>
        </authorList>
    </citation>
    <scope>NUCLEOTIDE SEQUENCE [LARGE SCALE GENOMIC DNA]</scope>
    <source>
        <strain evidence="3 4">C9</strain>
    </source>
</reference>
<dbReference type="EMBL" id="JACDUM010000004">
    <property type="protein sequence ID" value="MBA2861025.1"/>
    <property type="molecule type" value="Genomic_DNA"/>
</dbReference>
<name>A0A7J9PCQ1_METMI</name>
<proteinExistence type="predicted"/>
<gene>
    <name evidence="3" type="ORF">HNP91_001857</name>
</gene>
<sequence>MSEDTGLEFEKFKMYKYIAYAVVGSSILILAFIVYFIRSDLTTILSNSIINLLSFALAFFAIILSAMFYFESVKTSNKFYNEVNSFIRDMHEKIGRMEERFGKDLEYIGKIQSDMNGLLNDKTQKLIDTEQSETELKDKIEKTENDVEKEKLKQELETKEREKEDLRREVKRLNEINSELKNTRNKLVHGDCDVIYPTRRYIVKINLTQNSMKKFETIKTEMFYILRKISKKVSYSYETDDPTHMKFLISSSLTPIEMIDMINDYMGNSSLKNIINKSDIRLSDVSGQQHYF</sequence>
<dbReference type="RefSeq" id="WP_181522104.1">
    <property type="nucleotide sequence ID" value="NZ_JACDUM010000004.1"/>
</dbReference>
<evidence type="ECO:0000313" key="3">
    <source>
        <dbReference type="EMBL" id="MBA2861025.1"/>
    </source>
</evidence>
<comment type="caution">
    <text evidence="3">The sequence shown here is derived from an EMBL/GenBank/DDBJ whole genome shotgun (WGS) entry which is preliminary data.</text>
</comment>